<sequence length="405" mass="43481">MAAVMKGVRVLEVAEQTFVPAASALLSDLGAEVIKIEHVERGDAMRGLATTGTAIVPENVHVLLEHSNRGKRSLGLDIASPEGIEILYKLAATSDVFITNKLPRVRKKLKIDLEDIRAHNPDIIYVRGTGQGERGPDADKGSYDGLAFWARAGVALGIMQPEYGHVPFPPGPGFGDSIGAMTIAGGTAMALFHRERTGEATVVDVSLMSSAMWAMGQAIGLSVTLGQGWAPPPSDAPRRNPLVGNYLTKDGRWLALTCLQAGRYWLPFCECVGRPDLATDPRFADFESLMAHSAEATEALRELFAQRTVDEWRAALADFIGQWAVVQDTLEAANDPQSVANGYLQPCETADGFPFSLVASPVQFDEEPAAPGRAPEFNEHGDEILAGLGLDIEEILDLKVRGVVA</sequence>
<dbReference type="SUPFAM" id="SSF89796">
    <property type="entry name" value="CoA-transferase family III (CaiB/BaiF)"/>
    <property type="match status" value="1"/>
</dbReference>
<dbReference type="EMBL" id="FAOZ01000004">
    <property type="protein sequence ID" value="CUU55081.1"/>
    <property type="molecule type" value="Genomic_DNA"/>
</dbReference>
<proteinExistence type="predicted"/>
<dbReference type="Proteomes" id="UP000198802">
    <property type="component" value="Unassembled WGS sequence"/>
</dbReference>
<protein>
    <submittedName>
        <fullName evidence="1">Crotonobetainyl-CoA:carnitine CoA-transferase CaiB</fullName>
    </submittedName>
</protein>
<dbReference type="InterPro" id="IPR023606">
    <property type="entry name" value="CoA-Trfase_III_dom_1_sf"/>
</dbReference>
<evidence type="ECO:0000313" key="1">
    <source>
        <dbReference type="EMBL" id="CUU55081.1"/>
    </source>
</evidence>
<gene>
    <name evidence="1" type="ORF">Ga0074812_104162</name>
</gene>
<accession>A0A0S4QIL6</accession>
<evidence type="ECO:0000313" key="2">
    <source>
        <dbReference type="Proteomes" id="UP000198802"/>
    </source>
</evidence>
<dbReference type="RefSeq" id="WP_091273218.1">
    <property type="nucleotide sequence ID" value="NZ_FAOZ01000004.1"/>
</dbReference>
<dbReference type="InterPro" id="IPR003673">
    <property type="entry name" value="CoA-Trfase_fam_III"/>
</dbReference>
<dbReference type="Pfam" id="PF02515">
    <property type="entry name" value="CoA_transf_3"/>
    <property type="match status" value="1"/>
</dbReference>
<dbReference type="Gene3D" id="3.30.1540.10">
    <property type="entry name" value="formyl-coa transferase, domain 3"/>
    <property type="match status" value="1"/>
</dbReference>
<dbReference type="Gene3D" id="3.40.50.10540">
    <property type="entry name" value="Crotonobetainyl-coa:carnitine coa-transferase, domain 1"/>
    <property type="match status" value="1"/>
</dbReference>
<dbReference type="GO" id="GO:0016740">
    <property type="term" value="F:transferase activity"/>
    <property type="evidence" value="ECO:0007669"/>
    <property type="project" value="UniProtKB-KW"/>
</dbReference>
<dbReference type="AlphaFoldDB" id="A0A0S4QIL6"/>
<name>A0A0S4QIL6_9ACTN</name>
<dbReference type="InterPro" id="IPR044855">
    <property type="entry name" value="CoA-Trfase_III_dom3_sf"/>
</dbReference>
<dbReference type="PANTHER" id="PTHR48228:SF2">
    <property type="entry name" value="E-CINNAMOYL-COA:R-PHENYLLACTATE COA TRANSFERASE LARGE SUBUNIT"/>
    <property type="match status" value="1"/>
</dbReference>
<dbReference type="PANTHER" id="PTHR48228">
    <property type="entry name" value="SUCCINYL-COA--D-CITRAMALATE COA-TRANSFERASE"/>
    <property type="match status" value="1"/>
</dbReference>
<keyword evidence="2" id="KW-1185">Reference proteome</keyword>
<reference evidence="2" key="1">
    <citation type="submission" date="2015-11" db="EMBL/GenBank/DDBJ databases">
        <authorList>
            <person name="Varghese N."/>
        </authorList>
    </citation>
    <scope>NUCLEOTIDE SEQUENCE [LARGE SCALE GENOMIC DNA]</scope>
    <source>
        <strain evidence="2">DSM 45899</strain>
    </source>
</reference>
<keyword evidence="1" id="KW-0808">Transferase</keyword>
<dbReference type="InterPro" id="IPR050509">
    <property type="entry name" value="CoA-transferase_III"/>
</dbReference>
<organism evidence="1 2">
    <name type="scientific">Parafrankia irregularis</name>
    <dbReference type="NCBI Taxonomy" id="795642"/>
    <lineage>
        <taxon>Bacteria</taxon>
        <taxon>Bacillati</taxon>
        <taxon>Actinomycetota</taxon>
        <taxon>Actinomycetes</taxon>
        <taxon>Frankiales</taxon>
        <taxon>Frankiaceae</taxon>
        <taxon>Parafrankia</taxon>
    </lineage>
</organism>